<proteinExistence type="predicted"/>
<evidence type="ECO:0000313" key="1">
    <source>
        <dbReference type="EMBL" id="KAJ6217526.1"/>
    </source>
</evidence>
<dbReference type="Proteomes" id="UP001142055">
    <property type="component" value="Chromosome 3"/>
</dbReference>
<accession>A0A9Q0RLN1</accession>
<name>A0A9Q0RLN1_BLOTA</name>
<organism evidence="1 2">
    <name type="scientific">Blomia tropicalis</name>
    <name type="common">Mite</name>
    <dbReference type="NCBI Taxonomy" id="40697"/>
    <lineage>
        <taxon>Eukaryota</taxon>
        <taxon>Metazoa</taxon>
        <taxon>Ecdysozoa</taxon>
        <taxon>Arthropoda</taxon>
        <taxon>Chelicerata</taxon>
        <taxon>Arachnida</taxon>
        <taxon>Acari</taxon>
        <taxon>Acariformes</taxon>
        <taxon>Sarcoptiformes</taxon>
        <taxon>Astigmata</taxon>
        <taxon>Glycyphagoidea</taxon>
        <taxon>Echimyopodidae</taxon>
        <taxon>Blomia</taxon>
    </lineage>
</organism>
<keyword evidence="2" id="KW-1185">Reference proteome</keyword>
<dbReference type="EMBL" id="JAPWDV010000003">
    <property type="protein sequence ID" value="KAJ6217526.1"/>
    <property type="molecule type" value="Genomic_DNA"/>
</dbReference>
<protein>
    <submittedName>
        <fullName evidence="1">Uncharacterized protein</fullName>
    </submittedName>
</protein>
<gene>
    <name evidence="1" type="ORF">RDWZM_008683</name>
</gene>
<feature type="non-terminal residue" evidence="1">
    <location>
        <position position="1"/>
    </location>
</feature>
<dbReference type="AlphaFoldDB" id="A0A9Q0RLN1"/>
<evidence type="ECO:0000313" key="2">
    <source>
        <dbReference type="Proteomes" id="UP001142055"/>
    </source>
</evidence>
<reference evidence="1" key="1">
    <citation type="submission" date="2022-12" db="EMBL/GenBank/DDBJ databases">
        <title>Genome assemblies of Blomia tropicalis.</title>
        <authorList>
            <person name="Cui Y."/>
        </authorList>
    </citation>
    <scope>NUCLEOTIDE SEQUENCE</scope>
    <source>
        <tissue evidence="1">Adult mites</tissue>
    </source>
</reference>
<sequence length="117" mass="14156">TTLDIGLRHKRHRPEEYNGEARDGGHIYTHNGRCNWQRRRLLPIAGRLDNKDVKRKLTIVKLTQRRKRDDLHNKKVKRSARLTRCPSTRKKRTFCCTPERQWLFKIRNIAELWICEQ</sequence>
<comment type="caution">
    <text evidence="1">The sequence shown here is derived from an EMBL/GenBank/DDBJ whole genome shotgun (WGS) entry which is preliminary data.</text>
</comment>